<dbReference type="FunFam" id="2.10.110.30:FF:000002">
    <property type="entry name" value="Putative e3 ubiquitin-protein ligase ubr3"/>
    <property type="match status" value="1"/>
</dbReference>
<accession>A0A8S1T6S3</accession>
<comment type="catalytic activity">
    <reaction evidence="1">
        <text>S-ubiquitinyl-[E2 ubiquitin-conjugating enzyme]-L-cysteine + [acceptor protein]-L-lysine = [E2 ubiquitin-conjugating enzyme]-L-cysteine + N(6)-ubiquitinyl-[acceptor protein]-L-lysine.</text>
        <dbReference type="EC" id="2.3.2.27"/>
    </reaction>
</comment>
<evidence type="ECO:0000313" key="15">
    <source>
        <dbReference type="Proteomes" id="UP000689195"/>
    </source>
</evidence>
<evidence type="ECO:0000256" key="2">
    <source>
        <dbReference type="ARBA" id="ARBA00004906"/>
    </source>
</evidence>
<evidence type="ECO:0000313" key="14">
    <source>
        <dbReference type="EMBL" id="CAD8148190.1"/>
    </source>
</evidence>
<evidence type="ECO:0000256" key="5">
    <source>
        <dbReference type="ARBA" id="ARBA00022723"/>
    </source>
</evidence>
<evidence type="ECO:0000259" key="13">
    <source>
        <dbReference type="PROSITE" id="PS51157"/>
    </source>
</evidence>
<dbReference type="InterPro" id="IPR001841">
    <property type="entry name" value="Znf_RING"/>
</dbReference>
<feature type="domain" description="RING-type" evidence="12">
    <location>
        <begin position="994"/>
        <end position="1073"/>
    </location>
</feature>
<dbReference type="GO" id="GO:0008270">
    <property type="term" value="F:zinc ion binding"/>
    <property type="evidence" value="ECO:0007669"/>
    <property type="project" value="UniProtKB-KW"/>
</dbReference>
<evidence type="ECO:0000256" key="10">
    <source>
        <dbReference type="PROSITE-ProRule" id="PRU00175"/>
    </source>
</evidence>
<dbReference type="EC" id="2.3.2.27" evidence="3"/>
<evidence type="ECO:0000256" key="8">
    <source>
        <dbReference type="ARBA" id="ARBA00022833"/>
    </source>
</evidence>
<keyword evidence="15" id="KW-1185">Reference proteome</keyword>
<evidence type="ECO:0000256" key="4">
    <source>
        <dbReference type="ARBA" id="ARBA00022679"/>
    </source>
</evidence>
<comment type="pathway">
    <text evidence="2">Protein modification; protein ubiquitination.</text>
</comment>
<dbReference type="PROSITE" id="PS50089">
    <property type="entry name" value="ZF_RING_2"/>
    <property type="match status" value="1"/>
</dbReference>
<protein>
    <recommendedName>
        <fullName evidence="3">RING-type E3 ubiquitin transferase</fullName>
        <ecNumber evidence="3">2.3.2.27</ecNumber>
    </recommendedName>
</protein>
<proteinExistence type="inferred from homology"/>
<comment type="similarity">
    <text evidence="9">Belongs to the E3 ubiquitin-protein ligase UBR1-like family.</text>
</comment>
<keyword evidence="5" id="KW-0479">Metal-binding</keyword>
<dbReference type="SMART" id="SM00396">
    <property type="entry name" value="ZnF_UBR1"/>
    <property type="match status" value="1"/>
</dbReference>
<feature type="domain" description="UBR-type" evidence="13">
    <location>
        <begin position="51"/>
        <end position="124"/>
    </location>
</feature>
<name>A0A8S1T6S3_9CILI</name>
<dbReference type="GO" id="GO:0061630">
    <property type="term" value="F:ubiquitin protein ligase activity"/>
    <property type="evidence" value="ECO:0007669"/>
    <property type="project" value="UniProtKB-EC"/>
</dbReference>
<evidence type="ECO:0000256" key="7">
    <source>
        <dbReference type="ARBA" id="ARBA00022786"/>
    </source>
</evidence>
<evidence type="ECO:0000256" key="9">
    <source>
        <dbReference type="ARBA" id="ARBA00046341"/>
    </source>
</evidence>
<evidence type="ECO:0000259" key="12">
    <source>
        <dbReference type="PROSITE" id="PS50089"/>
    </source>
</evidence>
<dbReference type="PROSITE" id="PS51157">
    <property type="entry name" value="ZF_UBR"/>
    <property type="match status" value="1"/>
</dbReference>
<dbReference type="OrthoDB" id="298156at2759"/>
<organism evidence="14 15">
    <name type="scientific">Paramecium pentaurelia</name>
    <dbReference type="NCBI Taxonomy" id="43138"/>
    <lineage>
        <taxon>Eukaryota</taxon>
        <taxon>Sar</taxon>
        <taxon>Alveolata</taxon>
        <taxon>Ciliophora</taxon>
        <taxon>Intramacronucleata</taxon>
        <taxon>Oligohymenophorea</taxon>
        <taxon>Peniculida</taxon>
        <taxon>Parameciidae</taxon>
        <taxon>Paramecium</taxon>
    </lineage>
</organism>
<keyword evidence="6 10" id="KW-0863">Zinc-finger</keyword>
<evidence type="ECO:0000256" key="3">
    <source>
        <dbReference type="ARBA" id="ARBA00012483"/>
    </source>
</evidence>
<gene>
    <name evidence="14" type="ORF">PPENT_87.1.T0170345</name>
</gene>
<dbReference type="Proteomes" id="UP000689195">
    <property type="component" value="Unassembled WGS sequence"/>
</dbReference>
<dbReference type="PANTHER" id="PTHR38924:SF2">
    <property type="entry name" value="CHROMOSOME UNDETERMINED SCAFFOLD_10, WHOLE GENOME SHOTGUN SEQUENCE"/>
    <property type="match status" value="1"/>
</dbReference>
<dbReference type="Pfam" id="PF02207">
    <property type="entry name" value="zf-UBR"/>
    <property type="match status" value="1"/>
</dbReference>
<keyword evidence="7" id="KW-0833">Ubl conjugation pathway</keyword>
<comment type="caution">
    <text evidence="14">The sequence shown here is derived from an EMBL/GenBank/DDBJ whole genome shotgun (WGS) entry which is preliminary data.</text>
</comment>
<sequence>MEILSGKDYILKVSNDIDDYEDEELILAILNITSDEYMNTIVKLKGYGQKNLCANIIEESEMFYQCFDCSKDINQAICRECFIPKNHKNHAVFLEQIQSEMPGYCDCGDTMIFETGSICPQHNHFQQKFKNVQLGYDKVIKKYEQFLMIAFGLLQKKFELIVDYPNDLLKNIENIIESLNDDILKNYLNSHKIHFQLIQDSINQAKQIHKLILKCLEIITTDNIVWSSLTAKILKQEFKCKIQDNTIGSISLLEYYIKYSAHLFGSLKFEQDISIFFPLFFQEDEFRTHLVKIVIQNFQRLYLLIHSYKLTTIKNEEFQFQIYQEINDQKLAILIQQILACNQIQQIVSENIIIKSKIAEKFYFFIQRGYIEILKLYQNIKTPICYNLFDNISDMLLKIQLTNYASLEFTETICCFLEMMGRCKKGLKGLVNQIHEILSIDIHSFQSQILNPNSQGFQKLLNQSLLIYSLTRRNPCQQMNKSNLESHLNEEDELSTNYLLILLITNLSSFRCDLKSMMLAIGDLNSYEVQNIQRIILHYYLNSLVTVFNLKYQSSLQLILSNLVLSDRNFITVLSIYLMNFSNSKQAYDDILEISGQNSKQLRLIMGHILKRAILNYLIVLDNIYYQGKQNLLKDLEDEVSLQKVDLAYIQIYAFLFQEQGINDIIQFYIEIASHLKQNRNSGLLICTIAQTDNDLIQCVGNIIGNQLNIQLQKGLHKLFQTIFYSQTFYQLNEMKSILKSFINESFKDFESLILYSCERNQDNGQLQLKKEIKLPIYEPIYASQNQEIKDKINDKLQMQNDKFAELFGSSLQYELQYYNTDKSTLTNIRYEILKAISNDNQQYLLNSILNDLQNTFQSNLEYNIIVNQSIKILQENAIYINLLILSNSFFKSSNIIIQQRLDKILHYCQTILSNQKINNTQKYFFQVYCSRLENQNLIQKLDEVNHHQQQQSKSQKHQQYKQQLQLKFNQMKNNFNNKINNNEQPIEEIDEKCLLCKLPFEKEDQQYLPILIQYTNIYQYLHIFQIQPTKEINILSVHVSNCNHIFHAECLKQQINTFNDKNLKFFQCPFCHSPYNFMLPYSNKSQYIEIQQFQFSIEAFLESLFNNNLEIFEKNFDNQEFDGYQFLDIILSQILCNLTFQLLSDLENFIQKNQHLFIQKIIDQMRSLYKNSVSNLIENIKLNETEMLFQILKLIYTHLIKEHNIYNFQQKLSILLNPNFELAKILFVVFTQRKINIQINNRLLPYDIQIIKDQFKKELFNVLTNNYGSFLDQNYLLPCQKKNCQFPKLKLESKFQGQYICLICFKKMCPGYCGKLKHHNLGNVYRHSQKKHFRKCVFLDIEKSQVLLIYSPFYQIMPNTLFTDKIGDSPIKGPYPMQHYKKFQLNMKTLDQIFEIIIEEKYINKFLEI</sequence>
<dbReference type="CDD" id="cd19670">
    <property type="entry name" value="UBR-box_UBR1_2_3"/>
    <property type="match status" value="1"/>
</dbReference>
<dbReference type="InterPro" id="IPR003126">
    <property type="entry name" value="Znf_UBR"/>
</dbReference>
<reference evidence="14" key="1">
    <citation type="submission" date="2021-01" db="EMBL/GenBank/DDBJ databases">
        <authorList>
            <consortium name="Genoscope - CEA"/>
            <person name="William W."/>
        </authorList>
    </citation>
    <scope>NUCLEOTIDE SEQUENCE</scope>
</reference>
<evidence type="ECO:0000256" key="1">
    <source>
        <dbReference type="ARBA" id="ARBA00000900"/>
    </source>
</evidence>
<feature type="zinc finger region" description="UBR-type" evidence="11">
    <location>
        <begin position="51"/>
        <end position="124"/>
    </location>
</feature>
<dbReference type="EMBL" id="CAJJDO010000017">
    <property type="protein sequence ID" value="CAD8148190.1"/>
    <property type="molecule type" value="Genomic_DNA"/>
</dbReference>
<keyword evidence="8" id="KW-0862">Zinc</keyword>
<dbReference type="CDD" id="cd16448">
    <property type="entry name" value="RING-H2"/>
    <property type="match status" value="1"/>
</dbReference>
<evidence type="ECO:0000256" key="11">
    <source>
        <dbReference type="PROSITE-ProRule" id="PRU00508"/>
    </source>
</evidence>
<evidence type="ECO:0000256" key="6">
    <source>
        <dbReference type="ARBA" id="ARBA00022771"/>
    </source>
</evidence>
<keyword evidence="4" id="KW-0808">Transferase</keyword>
<dbReference type="PANTHER" id="PTHR38924">
    <property type="entry name" value="ASPARAGINE AND ASPARTATE RICH PROTEIN 1"/>
    <property type="match status" value="1"/>
</dbReference>